<dbReference type="RefSeq" id="WP_090735774.1">
    <property type="nucleotide sequence ID" value="NZ_FOHO01000009.1"/>
</dbReference>
<comment type="similarity">
    <text evidence="1">Belongs to the 'phage' integrase family.</text>
</comment>
<dbReference type="InterPro" id="IPR011010">
    <property type="entry name" value="DNA_brk_join_enz"/>
</dbReference>
<dbReference type="GO" id="GO:0015074">
    <property type="term" value="P:DNA integration"/>
    <property type="evidence" value="ECO:0007669"/>
    <property type="project" value="UniProtKB-KW"/>
</dbReference>
<evidence type="ECO:0000259" key="4">
    <source>
        <dbReference type="PROSITE" id="PS51898"/>
    </source>
</evidence>
<dbReference type="Gene3D" id="1.10.443.10">
    <property type="entry name" value="Intergrase catalytic core"/>
    <property type="match status" value="1"/>
</dbReference>
<dbReference type="GO" id="GO:0003677">
    <property type="term" value="F:DNA binding"/>
    <property type="evidence" value="ECO:0007669"/>
    <property type="project" value="InterPro"/>
</dbReference>
<dbReference type="PROSITE" id="PS51898">
    <property type="entry name" value="TYR_RECOMBINASE"/>
    <property type="match status" value="1"/>
</dbReference>
<keyword evidence="2" id="KW-0229">DNA integration</keyword>
<evidence type="ECO:0000313" key="6">
    <source>
        <dbReference type="Proteomes" id="UP000199180"/>
    </source>
</evidence>
<reference evidence="5 6" key="1">
    <citation type="submission" date="2016-10" db="EMBL/GenBank/DDBJ databases">
        <authorList>
            <person name="de Groot N.N."/>
        </authorList>
    </citation>
    <scope>NUCLEOTIDE SEQUENCE [LARGE SCALE GENOMIC DNA]</scope>
    <source>
        <strain evidence="5 6">DSM 17862</strain>
    </source>
</reference>
<organism evidence="5 6">
    <name type="scientific">Paracoccus homiensis</name>
    <dbReference type="NCBI Taxonomy" id="364199"/>
    <lineage>
        <taxon>Bacteria</taxon>
        <taxon>Pseudomonadati</taxon>
        <taxon>Pseudomonadota</taxon>
        <taxon>Alphaproteobacteria</taxon>
        <taxon>Rhodobacterales</taxon>
        <taxon>Paracoccaceae</taxon>
        <taxon>Paracoccus</taxon>
    </lineage>
</organism>
<proteinExistence type="inferred from homology"/>
<dbReference type="AlphaFoldDB" id="A0A1I0GXZ0"/>
<sequence length="341" mass="39311">MRKNLPPYVAIKSGRVYFRKVWTDGGKRRERFVRLPDDIDSPEFATEYWAVRSGTSERVKPKQRDTWRELVTAYRSSAKYRKLAASTRKEYDRIMERIFEKNADKSVKTMTRAALLQVHAKYAETPRKADWYIQVVRMLLNFAIRKLGWKIENAASGIDLYGKQREFEPWPAWMVKKLDTAPERVRSAAELILGTGQRPQAAILMRRDQFQGEWMTVTDEKSDEAYEVFCPAQLRAYIESLPVSGAYVIGKNLTQPSGYDTVEKAFRQWRKSLGDRAAPYSLHGLRKLAIVRLAEAGCSDAQIQAITNQSPEMVAYYRRRASRKILSRAGHSLTERTGGEQ</sequence>
<dbReference type="OrthoDB" id="7510934at2"/>
<evidence type="ECO:0000256" key="1">
    <source>
        <dbReference type="ARBA" id="ARBA00008857"/>
    </source>
</evidence>
<dbReference type="EMBL" id="FOHO01000009">
    <property type="protein sequence ID" value="SET76131.1"/>
    <property type="molecule type" value="Genomic_DNA"/>
</dbReference>
<dbReference type="InterPro" id="IPR002104">
    <property type="entry name" value="Integrase_catalytic"/>
</dbReference>
<feature type="domain" description="Tyr recombinase" evidence="4">
    <location>
        <begin position="165"/>
        <end position="331"/>
    </location>
</feature>
<dbReference type="PANTHER" id="PTHR30629">
    <property type="entry name" value="PROPHAGE INTEGRASE"/>
    <property type="match status" value="1"/>
</dbReference>
<dbReference type="SUPFAM" id="SSF56349">
    <property type="entry name" value="DNA breaking-rejoining enzymes"/>
    <property type="match status" value="1"/>
</dbReference>
<dbReference type="InterPro" id="IPR013762">
    <property type="entry name" value="Integrase-like_cat_sf"/>
</dbReference>
<dbReference type="PANTHER" id="PTHR30629:SF2">
    <property type="entry name" value="PROPHAGE INTEGRASE INTS-RELATED"/>
    <property type="match status" value="1"/>
</dbReference>
<name>A0A1I0GXZ0_9RHOB</name>
<accession>A0A1I0GXZ0</accession>
<dbReference type="InterPro" id="IPR050808">
    <property type="entry name" value="Phage_Integrase"/>
</dbReference>
<gene>
    <name evidence="5" type="ORF">SAMN04489858_109143</name>
</gene>
<dbReference type="STRING" id="364199.SAMN04489858_109143"/>
<protein>
    <submittedName>
        <fullName evidence="5">Phage integrase family protein</fullName>
    </submittedName>
</protein>
<dbReference type="Proteomes" id="UP000199180">
    <property type="component" value="Unassembled WGS sequence"/>
</dbReference>
<dbReference type="GO" id="GO:0006310">
    <property type="term" value="P:DNA recombination"/>
    <property type="evidence" value="ECO:0007669"/>
    <property type="project" value="UniProtKB-KW"/>
</dbReference>
<dbReference type="Pfam" id="PF00589">
    <property type="entry name" value="Phage_integrase"/>
    <property type="match status" value="1"/>
</dbReference>
<keyword evidence="6" id="KW-1185">Reference proteome</keyword>
<evidence type="ECO:0000256" key="3">
    <source>
        <dbReference type="ARBA" id="ARBA00023172"/>
    </source>
</evidence>
<evidence type="ECO:0000256" key="2">
    <source>
        <dbReference type="ARBA" id="ARBA00022908"/>
    </source>
</evidence>
<keyword evidence="3" id="KW-0233">DNA recombination</keyword>
<evidence type="ECO:0000313" key="5">
    <source>
        <dbReference type="EMBL" id="SET76131.1"/>
    </source>
</evidence>